<reference evidence="2" key="1">
    <citation type="journal article" date="2019" name="Int. J. Syst. Evol. Microbiol.">
        <title>The Global Catalogue of Microorganisms (GCM) 10K type strain sequencing project: providing services to taxonomists for standard genome sequencing and annotation.</title>
        <authorList>
            <consortium name="The Broad Institute Genomics Platform"/>
            <consortium name="The Broad Institute Genome Sequencing Center for Infectious Disease"/>
            <person name="Wu L."/>
            <person name="Ma J."/>
        </authorList>
    </citation>
    <scope>NUCLEOTIDE SEQUENCE [LARGE SCALE GENOMIC DNA]</scope>
    <source>
        <strain evidence="2">CGMCC 1.15420</strain>
    </source>
</reference>
<sequence>MSELSACAKYNKDVKRIEKKQAQELKFPGLLFCYMSGLGGLELDPGDKAVGLIRVDA</sequence>
<organism evidence="1 2">
    <name type="scientific">Paenibacillus aceti</name>
    <dbReference type="NCBI Taxonomy" id="1820010"/>
    <lineage>
        <taxon>Bacteria</taxon>
        <taxon>Bacillati</taxon>
        <taxon>Bacillota</taxon>
        <taxon>Bacilli</taxon>
        <taxon>Bacillales</taxon>
        <taxon>Paenibacillaceae</taxon>
        <taxon>Paenibacillus</taxon>
    </lineage>
</organism>
<name>A0ABQ1VTH8_9BACL</name>
<dbReference type="Proteomes" id="UP000608420">
    <property type="component" value="Unassembled WGS sequence"/>
</dbReference>
<comment type="caution">
    <text evidence="1">The sequence shown here is derived from an EMBL/GenBank/DDBJ whole genome shotgun (WGS) entry which is preliminary data.</text>
</comment>
<proteinExistence type="predicted"/>
<keyword evidence="2" id="KW-1185">Reference proteome</keyword>
<accession>A0ABQ1VTH8</accession>
<evidence type="ECO:0000313" key="2">
    <source>
        <dbReference type="Proteomes" id="UP000608420"/>
    </source>
</evidence>
<protein>
    <submittedName>
        <fullName evidence="1">Uncharacterized protein</fullName>
    </submittedName>
</protein>
<evidence type="ECO:0000313" key="1">
    <source>
        <dbReference type="EMBL" id="GGF98018.1"/>
    </source>
</evidence>
<dbReference type="EMBL" id="BMIW01000011">
    <property type="protein sequence ID" value="GGF98018.1"/>
    <property type="molecule type" value="Genomic_DNA"/>
</dbReference>
<gene>
    <name evidence="1" type="ORF">GCM10010913_19700</name>
</gene>